<evidence type="ECO:0000259" key="1">
    <source>
        <dbReference type="Pfam" id="PF06722"/>
    </source>
</evidence>
<organism evidence="2">
    <name type="scientific">Ralstonia solanacearum</name>
    <name type="common">Pseudomonas solanacearum</name>
    <dbReference type="NCBI Taxonomy" id="305"/>
    <lineage>
        <taxon>Bacteria</taxon>
        <taxon>Pseudomonadati</taxon>
        <taxon>Pseudomonadota</taxon>
        <taxon>Betaproteobacteria</taxon>
        <taxon>Burkholderiales</taxon>
        <taxon>Burkholderiaceae</taxon>
        <taxon>Ralstonia</taxon>
        <taxon>Ralstonia solanacearum species complex</taxon>
    </lineage>
</organism>
<dbReference type="InterPro" id="IPR010610">
    <property type="entry name" value="EryCIII-like_C"/>
</dbReference>
<dbReference type="SUPFAM" id="SSF53756">
    <property type="entry name" value="UDP-Glycosyltransferase/glycogen phosphorylase"/>
    <property type="match status" value="1"/>
</dbReference>
<evidence type="ECO:0000313" key="2">
    <source>
        <dbReference type="EMBL" id="CUV12022.1"/>
    </source>
</evidence>
<feature type="domain" description="Erythromycin biosynthesis protein CIII-like C-terminal" evidence="1">
    <location>
        <begin position="289"/>
        <end position="371"/>
    </location>
</feature>
<protein>
    <submittedName>
        <fullName evidence="2">Putative Glycosyl transferase related to UDP-glucuronosyltransferase-like protein</fullName>
    </submittedName>
</protein>
<reference evidence="2" key="1">
    <citation type="submission" date="2015-10" db="EMBL/GenBank/DDBJ databases">
        <authorList>
            <person name="Gilbert D.G."/>
        </authorList>
    </citation>
    <scope>NUCLEOTIDE SEQUENCE</scope>
    <source>
        <strain evidence="2">Phyl III-seqv23</strain>
    </source>
</reference>
<dbReference type="Gene3D" id="3.40.50.2000">
    <property type="entry name" value="Glycogen Phosphorylase B"/>
    <property type="match status" value="2"/>
</dbReference>
<name>A0A0S4TPY2_RALSL</name>
<dbReference type="EMBL" id="LN899819">
    <property type="protein sequence ID" value="CUV12022.1"/>
    <property type="molecule type" value="Genomic_DNA"/>
</dbReference>
<gene>
    <name evidence="2" type="ORF">RUN39_v1_300010</name>
</gene>
<dbReference type="PATRIC" id="fig|305.106.peg.2176"/>
<dbReference type="GO" id="GO:0016757">
    <property type="term" value="F:glycosyltransferase activity"/>
    <property type="evidence" value="ECO:0007669"/>
    <property type="project" value="UniProtKB-ARBA"/>
</dbReference>
<dbReference type="AlphaFoldDB" id="A0A0S4TPY2"/>
<keyword evidence="2" id="KW-0808">Transferase</keyword>
<accession>A0A0S4TPY2</accession>
<dbReference type="Pfam" id="PF06722">
    <property type="entry name" value="EryCIII-like_C"/>
    <property type="match status" value="1"/>
</dbReference>
<sequence length="404" mass="43417">MSRILFAWELGANLGHLARDLPVAQRLREQGHDVAFAVKDVRVAEQILSPAGFRFVQAPTFTADRPSRHAPASYSEILIGAGYRDIAGVSARVNAWASLFALHGTHTLVVNHAPTALLAARATGLPAVLTCIGFELPPMISPLPSIRTWEDIPLERLHQADAVVLNTLNTILARHGRSAISRVADLFGDVAAALTTFPELDHYGARQNAVYVGPLSSVSDAAAVPWPDASGKRVFAYLRPSVPGFEPLLSALAEVDAWTLCVAPGIAQDVMQRFASSRLKILTRPVALDMTLKAADLAVVYGTGTMTDALMAGIPQLMTPQVVEQMLVAQRIEAMGAGILWKAPRSRETASACLEAALCSTAPRQNAERFAERYRDNSPERALSTITDMIHAAESRVRGKAGLP</sequence>
<proteinExistence type="predicted"/>